<reference evidence="2" key="1">
    <citation type="submission" date="2022-04" db="EMBL/GenBank/DDBJ databases">
        <title>Flavobacterium pygoscelis sp. nov. isolated from Chinstrap chick (Pygoscelis antarcticus).</title>
        <authorList>
            <person name="Irgang R."/>
            <person name="Poblete-Morales M."/>
            <person name="Avendano-Herrera R."/>
        </authorList>
    </citation>
    <scope>NUCLEOTIDE SEQUENCE</scope>
    <source>
        <strain evidence="2">I-SCBP12n</strain>
    </source>
</reference>
<comment type="caution">
    <text evidence="2">The sequence shown here is derived from an EMBL/GenBank/DDBJ whole genome shotgun (WGS) entry which is preliminary data.</text>
</comment>
<dbReference type="EMBL" id="JALNUB010000006">
    <property type="protein sequence ID" value="MCK8142481.1"/>
    <property type="molecule type" value="Genomic_DNA"/>
</dbReference>
<dbReference type="AlphaFoldDB" id="A0A9X2BQG2"/>
<dbReference type="Proteomes" id="UP001139260">
    <property type="component" value="Unassembled WGS sequence"/>
</dbReference>
<dbReference type="RefSeq" id="WP_188050719.1">
    <property type="nucleotide sequence ID" value="NZ_JALNUB010000006.1"/>
</dbReference>
<accession>A0A9X2BQG2</accession>
<evidence type="ECO:0000256" key="1">
    <source>
        <dbReference type="SAM" id="SignalP"/>
    </source>
</evidence>
<name>A0A9X2BQG2_9FLAO</name>
<evidence type="ECO:0000313" key="2">
    <source>
        <dbReference type="EMBL" id="MCK8142481.1"/>
    </source>
</evidence>
<sequence>MKSLIVSIVMVLSLTALGQNYQTINSERIPIEVEFAFQKQFPNTTAIWSSTYQGDDQDQLVFIGKFQVNAVKNAAMYYKDGQFKALEISLISNELPRTVKKYLKKNYPKIPINEASKTIDYDGKVIYEVGIINNGAFYDLVFDSEGYFLQMIQKD</sequence>
<proteinExistence type="predicted"/>
<keyword evidence="3" id="KW-1185">Reference proteome</keyword>
<gene>
    <name evidence="2" type="ORF">MW871_11315</name>
</gene>
<protein>
    <submittedName>
        <fullName evidence="2">PepSY-like domain-containing protein</fullName>
    </submittedName>
</protein>
<feature type="chain" id="PRO_5040862517" evidence="1">
    <location>
        <begin position="19"/>
        <end position="155"/>
    </location>
</feature>
<dbReference type="Gene3D" id="3.10.450.360">
    <property type="match status" value="1"/>
</dbReference>
<dbReference type="SUPFAM" id="SSF160574">
    <property type="entry name" value="BT0923-like"/>
    <property type="match status" value="1"/>
</dbReference>
<feature type="signal peptide" evidence="1">
    <location>
        <begin position="1"/>
        <end position="18"/>
    </location>
</feature>
<keyword evidence="1" id="KW-0732">Signal</keyword>
<evidence type="ECO:0000313" key="3">
    <source>
        <dbReference type="Proteomes" id="UP001139260"/>
    </source>
</evidence>
<organism evidence="2 3">
    <name type="scientific">Flavobacterium pygoscelis</name>
    <dbReference type="NCBI Taxonomy" id="2893176"/>
    <lineage>
        <taxon>Bacteria</taxon>
        <taxon>Pseudomonadati</taxon>
        <taxon>Bacteroidota</taxon>
        <taxon>Flavobacteriia</taxon>
        <taxon>Flavobacteriales</taxon>
        <taxon>Flavobacteriaceae</taxon>
        <taxon>Flavobacterium</taxon>
    </lineage>
</organism>